<reference evidence="2" key="1">
    <citation type="submission" date="2023-04" db="EMBL/GenBank/DDBJ databases">
        <title>Black Yeasts Isolated from many extreme environments.</title>
        <authorList>
            <person name="Coleine C."/>
            <person name="Stajich J.E."/>
            <person name="Selbmann L."/>
        </authorList>
    </citation>
    <scope>NUCLEOTIDE SEQUENCE</scope>
    <source>
        <strain evidence="2">CCFEE 5312</strain>
    </source>
</reference>
<evidence type="ECO:0000313" key="2">
    <source>
        <dbReference type="EMBL" id="KAK3050280.1"/>
    </source>
</evidence>
<dbReference type="AlphaFoldDB" id="A0AAJ0DAP4"/>
<evidence type="ECO:0000313" key="3">
    <source>
        <dbReference type="Proteomes" id="UP001271007"/>
    </source>
</evidence>
<keyword evidence="3" id="KW-1185">Reference proteome</keyword>
<protein>
    <submittedName>
        <fullName evidence="2">Uncharacterized protein</fullName>
    </submittedName>
</protein>
<dbReference type="InterPro" id="IPR032675">
    <property type="entry name" value="LRR_dom_sf"/>
</dbReference>
<comment type="caution">
    <text evidence="2">The sequence shown here is derived from an EMBL/GenBank/DDBJ whole genome shotgun (WGS) entry which is preliminary data.</text>
</comment>
<evidence type="ECO:0000256" key="1">
    <source>
        <dbReference type="SAM" id="SignalP"/>
    </source>
</evidence>
<feature type="chain" id="PRO_5042516245" evidence="1">
    <location>
        <begin position="23"/>
        <end position="367"/>
    </location>
</feature>
<dbReference type="Gene3D" id="3.80.10.10">
    <property type="entry name" value="Ribonuclease Inhibitor"/>
    <property type="match status" value="1"/>
</dbReference>
<organism evidence="2 3">
    <name type="scientific">Extremus antarcticus</name>
    <dbReference type="NCBI Taxonomy" id="702011"/>
    <lineage>
        <taxon>Eukaryota</taxon>
        <taxon>Fungi</taxon>
        <taxon>Dikarya</taxon>
        <taxon>Ascomycota</taxon>
        <taxon>Pezizomycotina</taxon>
        <taxon>Dothideomycetes</taxon>
        <taxon>Dothideomycetidae</taxon>
        <taxon>Mycosphaerellales</taxon>
        <taxon>Extremaceae</taxon>
        <taxon>Extremus</taxon>
    </lineage>
</organism>
<feature type="signal peptide" evidence="1">
    <location>
        <begin position="1"/>
        <end position="22"/>
    </location>
</feature>
<dbReference type="Proteomes" id="UP001271007">
    <property type="component" value="Unassembled WGS sequence"/>
</dbReference>
<name>A0AAJ0DAP4_9PEZI</name>
<sequence length="367" mass="40366">MPNSSTTFLLALFPNLTTLTLPFEWTQDTPDATVQKLLDDLATRSHGSGIVKLHKLVVPGGGDYDVTTKLQNYSAFFALRGLQEFQGCDFVAVEDTSPFDWCYPKLASSLTCVELAYSVITGEQLAKFLAYTPALRIFRYAHQVKRHGDGHDWDAAAVLATLAEHCSDTLTELSITIHSLYGEIEAGISDLRRFSKLQHLELDVQLFDDALEKDERSLWELLPADLISVICLASIDASKAEVLARLMEAGGDSGERVRSPLLTLRRGLEQIGDMYCNPGQNQARWQKAGERIRSAGGEYVEMEAVHAAWLGTTCERAIEVAERLTVPDAASENHPMQQFDVSLYVVSASASSLPPQPPNKTSEVCSA</sequence>
<keyword evidence="1" id="KW-0732">Signal</keyword>
<dbReference type="EMBL" id="JAWDJX010000033">
    <property type="protein sequence ID" value="KAK3050280.1"/>
    <property type="molecule type" value="Genomic_DNA"/>
</dbReference>
<gene>
    <name evidence="2" type="ORF">LTR09_008429</name>
</gene>
<proteinExistence type="predicted"/>
<accession>A0AAJ0DAP4</accession>